<name>A0ACB5RPU1_9PEZI</name>
<sequence length="421" mass="45961">MPYTHRRRRSNEQARSPRSLHHVTPRGAGIDVDAVPPRVCVVGVGFVGESLLREFGKVFPSIGFDISPKRIDELRPLFKGLPSTTLTSDESALSTATHFLISVPTLLKQDRTVDLSHLLSAVRVVLAHARPGCVIVIESSVSVGTTRHIFAPYKNVFHCGMSPERVDPGRVAPTAKEIPKIVSGLTPKALDAIKALYGRVFDTVVPVSKPEVAEMTKLFENCYRMVNIAYVNEMADAARSHGIDPEEMIVAAASKPYGFTPFHPGLGVGGHCIPVNPFYLFANNRNLPVLEKATTRMWQRPARIAKGFHRRAHSVGKGGAGAAPRILVVGMGFKPGQSVLSCSPGVAFAEELRNLGCARLSFYDPLVSGAMLDWIEKLGEGSWSQQYIDDNFDAVAICTRQTGVDFNVVENLQKARVQELK</sequence>
<organism evidence="1 2">
    <name type="scientific">Neofusicoccum parvum</name>
    <dbReference type="NCBI Taxonomy" id="310453"/>
    <lineage>
        <taxon>Eukaryota</taxon>
        <taxon>Fungi</taxon>
        <taxon>Dikarya</taxon>
        <taxon>Ascomycota</taxon>
        <taxon>Pezizomycotina</taxon>
        <taxon>Dothideomycetes</taxon>
        <taxon>Dothideomycetes incertae sedis</taxon>
        <taxon>Botryosphaeriales</taxon>
        <taxon>Botryosphaeriaceae</taxon>
        <taxon>Neofusicoccum</taxon>
    </lineage>
</organism>
<dbReference type="EMBL" id="BSXG01000003">
    <property type="protein sequence ID" value="GME22528.1"/>
    <property type="molecule type" value="Genomic_DNA"/>
</dbReference>
<keyword evidence="2" id="KW-1185">Reference proteome</keyword>
<dbReference type="Proteomes" id="UP001165186">
    <property type="component" value="Unassembled WGS sequence"/>
</dbReference>
<comment type="caution">
    <text evidence="1">The sequence shown here is derived from an EMBL/GenBank/DDBJ whole genome shotgun (WGS) entry which is preliminary data.</text>
</comment>
<evidence type="ECO:0000313" key="1">
    <source>
        <dbReference type="EMBL" id="GME22528.1"/>
    </source>
</evidence>
<evidence type="ECO:0000313" key="2">
    <source>
        <dbReference type="Proteomes" id="UP001165186"/>
    </source>
</evidence>
<gene>
    <name evidence="1" type="primary">g2280</name>
    <name evidence="1" type="ORF">NpPPO83_00002280</name>
</gene>
<reference evidence="1" key="1">
    <citation type="submission" date="2024-09" db="EMBL/GenBank/DDBJ databases">
        <title>Draft Genome Sequences of Neofusicoccum parvum.</title>
        <authorList>
            <person name="Ashida A."/>
            <person name="Camagna M."/>
            <person name="Tanaka A."/>
            <person name="Takemoto D."/>
        </authorList>
    </citation>
    <scope>NUCLEOTIDE SEQUENCE</scope>
    <source>
        <strain evidence="1">PPO83</strain>
    </source>
</reference>
<proteinExistence type="predicted"/>
<protein>
    <submittedName>
        <fullName evidence="1">Udp-glucose dehydrogenase udp-mannac</fullName>
    </submittedName>
</protein>
<accession>A0ACB5RPU1</accession>